<dbReference type="EMBL" id="JABEQK010000004">
    <property type="protein sequence ID" value="MBB2204788.1"/>
    <property type="molecule type" value="Genomic_DNA"/>
</dbReference>
<reference evidence="2 3" key="1">
    <citation type="submission" date="2020-04" db="EMBL/GenBank/DDBJ databases">
        <title>Description of novel Gluconacetobacter.</title>
        <authorList>
            <person name="Sombolestani A."/>
        </authorList>
    </citation>
    <scope>NUCLEOTIDE SEQUENCE [LARGE SCALE GENOMIC DNA]</scope>
    <source>
        <strain evidence="2 3">LMG 27800</strain>
    </source>
</reference>
<dbReference type="Proteomes" id="UP000540556">
    <property type="component" value="Unassembled WGS sequence"/>
</dbReference>
<protein>
    <submittedName>
        <fullName evidence="2">Uncharacterized protein</fullName>
    </submittedName>
</protein>
<sequence>MRQIFLIVLLLAFDAYAFLCGIRPHVSTAYRDFYLRHTISRDAYLATARAGGADPESFAPGRQIRDRSKE</sequence>
<dbReference type="RefSeq" id="WP_182949038.1">
    <property type="nucleotide sequence ID" value="NZ_JABEQK010000004.1"/>
</dbReference>
<organism evidence="2 3">
    <name type="scientific">Gluconacetobacter takamatsuzukensis</name>
    <dbReference type="NCBI Taxonomy" id="1286190"/>
    <lineage>
        <taxon>Bacteria</taxon>
        <taxon>Pseudomonadati</taxon>
        <taxon>Pseudomonadota</taxon>
        <taxon>Alphaproteobacteria</taxon>
        <taxon>Acetobacterales</taxon>
        <taxon>Acetobacteraceae</taxon>
        <taxon>Gluconacetobacter</taxon>
    </lineage>
</organism>
<keyword evidence="3" id="KW-1185">Reference proteome</keyword>
<proteinExistence type="predicted"/>
<accession>A0A7W4PP42</accession>
<evidence type="ECO:0000256" key="1">
    <source>
        <dbReference type="SAM" id="MobiDB-lite"/>
    </source>
</evidence>
<name>A0A7W4PP42_9PROT</name>
<evidence type="ECO:0000313" key="2">
    <source>
        <dbReference type="EMBL" id="MBB2204788.1"/>
    </source>
</evidence>
<dbReference type="AlphaFoldDB" id="A0A7W4PP42"/>
<evidence type="ECO:0000313" key="3">
    <source>
        <dbReference type="Proteomes" id="UP000540556"/>
    </source>
</evidence>
<feature type="region of interest" description="Disordered" evidence="1">
    <location>
        <begin position="49"/>
        <end position="70"/>
    </location>
</feature>
<gene>
    <name evidence="2" type="ORF">HLH27_07115</name>
</gene>
<comment type="caution">
    <text evidence="2">The sequence shown here is derived from an EMBL/GenBank/DDBJ whole genome shotgun (WGS) entry which is preliminary data.</text>
</comment>